<organism evidence="2 3">
    <name type="scientific">Nephila pilipes</name>
    <name type="common">Giant wood spider</name>
    <name type="synonym">Nephila maculata</name>
    <dbReference type="NCBI Taxonomy" id="299642"/>
    <lineage>
        <taxon>Eukaryota</taxon>
        <taxon>Metazoa</taxon>
        <taxon>Ecdysozoa</taxon>
        <taxon>Arthropoda</taxon>
        <taxon>Chelicerata</taxon>
        <taxon>Arachnida</taxon>
        <taxon>Araneae</taxon>
        <taxon>Araneomorphae</taxon>
        <taxon>Entelegynae</taxon>
        <taxon>Araneoidea</taxon>
        <taxon>Nephilidae</taxon>
        <taxon>Nephila</taxon>
    </lineage>
</organism>
<reference evidence="2" key="1">
    <citation type="submission" date="2020-08" db="EMBL/GenBank/DDBJ databases">
        <title>Multicomponent nature underlies the extraordinary mechanical properties of spider dragline silk.</title>
        <authorList>
            <person name="Kono N."/>
            <person name="Nakamura H."/>
            <person name="Mori M."/>
            <person name="Yoshida Y."/>
            <person name="Ohtoshi R."/>
            <person name="Malay A.D."/>
            <person name="Moran D.A.P."/>
            <person name="Tomita M."/>
            <person name="Numata K."/>
            <person name="Arakawa K."/>
        </authorList>
    </citation>
    <scope>NUCLEOTIDE SEQUENCE</scope>
</reference>
<comment type="caution">
    <text evidence="2">The sequence shown here is derived from an EMBL/GenBank/DDBJ whole genome shotgun (WGS) entry which is preliminary data.</text>
</comment>
<dbReference type="Proteomes" id="UP000887013">
    <property type="component" value="Unassembled WGS sequence"/>
</dbReference>
<proteinExistence type="predicted"/>
<evidence type="ECO:0000256" key="1">
    <source>
        <dbReference type="SAM" id="MobiDB-lite"/>
    </source>
</evidence>
<sequence length="120" mass="13805">MDIWPPGQGVPKPPEGTSQNKKFNSRKVDENISYAYRRSCSEPPRFRGLGTKRRLTRKSKTPLFHLKLLGFDSLQAIELLQNLAKLLNKFPALLNILENENNKNVKNKRIKKVCPLKSTF</sequence>
<evidence type="ECO:0000313" key="3">
    <source>
        <dbReference type="Proteomes" id="UP000887013"/>
    </source>
</evidence>
<protein>
    <submittedName>
        <fullName evidence="2">Uncharacterized protein</fullName>
    </submittedName>
</protein>
<gene>
    <name evidence="2" type="ORF">NPIL_672581</name>
</gene>
<feature type="region of interest" description="Disordered" evidence="1">
    <location>
        <begin position="1"/>
        <end position="24"/>
    </location>
</feature>
<keyword evidence="3" id="KW-1185">Reference proteome</keyword>
<dbReference type="EMBL" id="BMAW01019562">
    <property type="protein sequence ID" value="GFT64063.1"/>
    <property type="molecule type" value="Genomic_DNA"/>
</dbReference>
<name>A0A8X6PEN2_NEPPI</name>
<evidence type="ECO:0000313" key="2">
    <source>
        <dbReference type="EMBL" id="GFT64063.1"/>
    </source>
</evidence>
<accession>A0A8X6PEN2</accession>
<dbReference type="AlphaFoldDB" id="A0A8X6PEN2"/>